<keyword evidence="3" id="KW-1185">Reference proteome</keyword>
<protein>
    <recommendedName>
        <fullName evidence="4">ABC transporter permease</fullName>
    </recommendedName>
</protein>
<evidence type="ECO:0000313" key="2">
    <source>
        <dbReference type="EMBL" id="WLV25207.1"/>
    </source>
</evidence>
<gene>
    <name evidence="2" type="ORF">QR721_02965</name>
</gene>
<keyword evidence="1" id="KW-0812">Transmembrane</keyword>
<keyword evidence="1" id="KW-1133">Transmembrane helix</keyword>
<feature type="transmembrane region" description="Helical" evidence="1">
    <location>
        <begin position="50"/>
        <end position="68"/>
    </location>
</feature>
<feature type="transmembrane region" description="Helical" evidence="1">
    <location>
        <begin position="207"/>
        <end position="228"/>
    </location>
</feature>
<sequence>MNKQIQGLMYFFTVDTKRTITVFWSILLSLLIISFVTMYVVTHFYGQEGVATFFISMPIYIFAAIHSFKLASNTLPFAIKMGSTRKMLFVSLGAFFLIESIVQGLLINAVTVIIDSLKSILGMGTKEFMLIHPAMWLNESWFDRMLVDTTLVFTILAVFFTFGLLFHKYGLSGGGSVLALLAFILILSIFTGWIADAYHFFVNSWGLILFGEVMLVGIAIYCLSWTLMRRFTV</sequence>
<dbReference type="EMBL" id="CP129113">
    <property type="protein sequence ID" value="WLV25207.1"/>
    <property type="molecule type" value="Genomic_DNA"/>
</dbReference>
<organism evidence="2 3">
    <name type="scientific">Aciduricibacillus chroicocephali</name>
    <dbReference type="NCBI Taxonomy" id="3054939"/>
    <lineage>
        <taxon>Bacteria</taxon>
        <taxon>Bacillati</taxon>
        <taxon>Bacillota</taxon>
        <taxon>Bacilli</taxon>
        <taxon>Bacillales</taxon>
        <taxon>Bacillaceae</taxon>
        <taxon>Aciduricibacillus</taxon>
    </lineage>
</organism>
<keyword evidence="1" id="KW-0472">Membrane</keyword>
<reference evidence="2" key="1">
    <citation type="submission" date="2023-06" db="EMBL/GenBank/DDBJ databases">
        <title>A Treasure from Seagulls: Isolation and Description of Aciduricobacillus qingdaonensis gen. nov., sp. nov., a Rare Obligately Uric Acid-utilizing Member in the Family Bacillaceae.</title>
        <authorList>
            <person name="Liu W."/>
            <person name="Wang B."/>
        </authorList>
    </citation>
    <scope>NUCLEOTIDE SEQUENCE</scope>
    <source>
        <strain evidence="2">44XB</strain>
    </source>
</reference>
<dbReference type="RefSeq" id="WP_348028992.1">
    <property type="nucleotide sequence ID" value="NZ_CP129113.1"/>
</dbReference>
<feature type="transmembrane region" description="Helical" evidence="1">
    <location>
        <begin position="88"/>
        <end position="114"/>
    </location>
</feature>
<evidence type="ECO:0008006" key="4">
    <source>
        <dbReference type="Google" id="ProtNLM"/>
    </source>
</evidence>
<accession>A0ABY9KZX0</accession>
<dbReference type="Proteomes" id="UP001180087">
    <property type="component" value="Chromosome"/>
</dbReference>
<feature type="transmembrane region" description="Helical" evidence="1">
    <location>
        <begin position="21"/>
        <end position="44"/>
    </location>
</feature>
<proteinExistence type="predicted"/>
<evidence type="ECO:0000256" key="1">
    <source>
        <dbReference type="SAM" id="Phobius"/>
    </source>
</evidence>
<name>A0ABY9KZX0_9BACI</name>
<evidence type="ECO:0000313" key="3">
    <source>
        <dbReference type="Proteomes" id="UP001180087"/>
    </source>
</evidence>
<feature type="transmembrane region" description="Helical" evidence="1">
    <location>
        <begin position="177"/>
        <end position="195"/>
    </location>
</feature>
<feature type="transmembrane region" description="Helical" evidence="1">
    <location>
        <begin position="145"/>
        <end position="165"/>
    </location>
</feature>